<keyword evidence="8" id="KW-1185">Reference proteome</keyword>
<accession>A0A2P7SGT7</accession>
<evidence type="ECO:0000256" key="2">
    <source>
        <dbReference type="ARBA" id="ARBA00022475"/>
    </source>
</evidence>
<keyword evidence="4 6" id="KW-1133">Transmembrane helix</keyword>
<evidence type="ECO:0000256" key="4">
    <source>
        <dbReference type="ARBA" id="ARBA00022989"/>
    </source>
</evidence>
<feature type="transmembrane region" description="Helical" evidence="6">
    <location>
        <begin position="62"/>
        <end position="82"/>
    </location>
</feature>
<dbReference type="GO" id="GO:0005886">
    <property type="term" value="C:plasma membrane"/>
    <property type="evidence" value="ECO:0007669"/>
    <property type="project" value="UniProtKB-SubCell"/>
</dbReference>
<dbReference type="CDD" id="cd06579">
    <property type="entry name" value="TM_PBP1_transp_AraH_like"/>
    <property type="match status" value="1"/>
</dbReference>
<feature type="transmembrane region" description="Helical" evidence="6">
    <location>
        <begin position="150"/>
        <end position="167"/>
    </location>
</feature>
<name>A0A2P7SGT7_9HYPH</name>
<dbReference type="AlphaFoldDB" id="A0A2P7SGT7"/>
<evidence type="ECO:0000313" key="8">
    <source>
        <dbReference type="Proteomes" id="UP000241229"/>
    </source>
</evidence>
<dbReference type="GO" id="GO:0022857">
    <property type="term" value="F:transmembrane transporter activity"/>
    <property type="evidence" value="ECO:0007669"/>
    <property type="project" value="InterPro"/>
</dbReference>
<feature type="transmembrane region" description="Helical" evidence="6">
    <location>
        <begin position="29"/>
        <end position="50"/>
    </location>
</feature>
<feature type="transmembrane region" description="Helical" evidence="6">
    <location>
        <begin position="89"/>
        <end position="111"/>
    </location>
</feature>
<evidence type="ECO:0000313" key="7">
    <source>
        <dbReference type="EMBL" id="PSJ61709.1"/>
    </source>
</evidence>
<dbReference type="RefSeq" id="WP_106771817.1">
    <property type="nucleotide sequence ID" value="NZ_PXYK01000007.1"/>
</dbReference>
<protein>
    <submittedName>
        <fullName evidence="7">Permease</fullName>
    </submittedName>
</protein>
<evidence type="ECO:0000256" key="6">
    <source>
        <dbReference type="SAM" id="Phobius"/>
    </source>
</evidence>
<dbReference type="EMBL" id="PXYK01000007">
    <property type="protein sequence ID" value="PSJ61709.1"/>
    <property type="molecule type" value="Genomic_DNA"/>
</dbReference>
<keyword evidence="3 6" id="KW-0812">Transmembrane</keyword>
<organism evidence="7 8">
    <name type="scientific">Kumtagia ephedrae</name>
    <dbReference type="NCBI Taxonomy" id="2116701"/>
    <lineage>
        <taxon>Bacteria</taxon>
        <taxon>Pseudomonadati</taxon>
        <taxon>Pseudomonadota</taxon>
        <taxon>Alphaproteobacteria</taxon>
        <taxon>Hyphomicrobiales</taxon>
        <taxon>Phyllobacteriaceae</taxon>
        <taxon>Kumtagia</taxon>
    </lineage>
</organism>
<dbReference type="InterPro" id="IPR001851">
    <property type="entry name" value="ABC_transp_permease"/>
</dbReference>
<evidence type="ECO:0000256" key="5">
    <source>
        <dbReference type="ARBA" id="ARBA00023136"/>
    </source>
</evidence>
<feature type="transmembrane region" description="Helical" evidence="6">
    <location>
        <begin position="187"/>
        <end position="215"/>
    </location>
</feature>
<feature type="transmembrane region" description="Helical" evidence="6">
    <location>
        <begin position="117"/>
        <end position="143"/>
    </location>
</feature>
<sequence>MTEQTGVAKVGAAASAETAVSRRANIRQVLFQAGPLIALVLLMAFLSLATSNFLTVDNLSNVARQTAFVAILAVGQTFVILTGGIDLSVAAVAALSASIAAVLLTAPLVLFGVDIGFLPPVLAIVVGLGIGFVAGAFNGWVIATFKIPDFIATLGTMTIFRGMALLVTDGLPVPSFDSGRQLPETLIWVGGGKLFGLPVSALLALLCGAVAWYILRYTALGRSIYAVGGNREAARASGISIARTKILTYAISGLLAAIGGIILVGRLNSANALMAEGEELRSIASVVIGGTNLFGGEGGVIGSIVGAAIIGVLGNGLNLLDVSPFWQRIAQGVVIVVVVIFDQWRRRSLTRS</sequence>
<keyword evidence="2" id="KW-1003">Cell membrane</keyword>
<gene>
    <name evidence="7" type="ORF">C7I84_08870</name>
</gene>
<evidence type="ECO:0000256" key="1">
    <source>
        <dbReference type="ARBA" id="ARBA00004651"/>
    </source>
</evidence>
<dbReference type="OrthoDB" id="7157592at2"/>
<reference evidence="7 8" key="1">
    <citation type="submission" date="2018-03" db="EMBL/GenBank/DDBJ databases">
        <title>The draft genome of Mesorhizobium sp. 6GN-30.</title>
        <authorList>
            <person name="Liu L."/>
            <person name="Li L."/>
            <person name="Wang T."/>
            <person name="Zhang X."/>
            <person name="Liang L."/>
        </authorList>
    </citation>
    <scope>NUCLEOTIDE SEQUENCE [LARGE SCALE GENOMIC DNA]</scope>
    <source>
        <strain evidence="7 8">6GN30</strain>
    </source>
</reference>
<evidence type="ECO:0000256" key="3">
    <source>
        <dbReference type="ARBA" id="ARBA00022692"/>
    </source>
</evidence>
<proteinExistence type="predicted"/>
<dbReference type="Pfam" id="PF02653">
    <property type="entry name" value="BPD_transp_2"/>
    <property type="match status" value="1"/>
</dbReference>
<comment type="subcellular location">
    <subcellularLocation>
        <location evidence="1">Cell membrane</location>
        <topology evidence="1">Multi-pass membrane protein</topology>
    </subcellularLocation>
</comment>
<feature type="transmembrane region" description="Helical" evidence="6">
    <location>
        <begin position="246"/>
        <end position="265"/>
    </location>
</feature>
<keyword evidence="5 6" id="KW-0472">Membrane</keyword>
<dbReference type="Proteomes" id="UP000241229">
    <property type="component" value="Unassembled WGS sequence"/>
</dbReference>
<comment type="caution">
    <text evidence="7">The sequence shown here is derived from an EMBL/GenBank/DDBJ whole genome shotgun (WGS) entry which is preliminary data.</text>
</comment>
<dbReference type="PANTHER" id="PTHR32196">
    <property type="entry name" value="ABC TRANSPORTER PERMEASE PROTEIN YPHD-RELATED-RELATED"/>
    <property type="match status" value="1"/>
</dbReference>